<dbReference type="SUPFAM" id="SSF55486">
    <property type="entry name" value="Metalloproteases ('zincins'), catalytic domain"/>
    <property type="match status" value="1"/>
</dbReference>
<evidence type="ECO:0000259" key="2">
    <source>
        <dbReference type="Pfam" id="PF05547"/>
    </source>
</evidence>
<evidence type="ECO:0000313" key="4">
    <source>
        <dbReference type="Proteomes" id="UP001321542"/>
    </source>
</evidence>
<feature type="region of interest" description="Disordered" evidence="1">
    <location>
        <begin position="401"/>
        <end position="438"/>
    </location>
</feature>
<evidence type="ECO:0000313" key="3">
    <source>
        <dbReference type="EMBL" id="BBC36128.1"/>
    </source>
</evidence>
<dbReference type="NCBIfam" id="TIGR03296">
    <property type="entry name" value="M6dom_TIGR03296"/>
    <property type="match status" value="1"/>
</dbReference>
<name>A0ABM7FIB8_9ACTN</name>
<dbReference type="EMBL" id="AP018448">
    <property type="protein sequence ID" value="BBC36128.1"/>
    <property type="molecule type" value="Genomic_DNA"/>
</dbReference>
<dbReference type="Proteomes" id="UP001321542">
    <property type="component" value="Chromosome"/>
</dbReference>
<protein>
    <recommendedName>
        <fullName evidence="2">Peptidase M6-like domain-containing protein</fullName>
    </recommendedName>
</protein>
<sequence>MVEPFTGGNSAVAVWSEFCAIAPSPELRERVRRELERVRGESDLGSMFRTNGAPRRLGFDDGTIIPAGEFPPGTPHEAIRNAAATRTPLTGAVRVVVVLADFQDKPMTAEKEHFEKLFFSVGELRHGSVRDYFREVTHGLVDIVGEVIGPVRLPKKLSWYANNNFGIGRPRGEARARLMARDAAVLADPLVNYAPYDNDGNGFVDAFMVLHAGSGGEATGDPGDIWSHKWVLPSAYNADGARIFGYLTIPEDAKIGVCAHELGHLLFGFPDLYDIDGSSEGVGDWCLMGGGSWGGGGDIPTHPSAWCKVQQGWAKAVNVTNDTTLSIPDVKSGFEAHRLWTDGLPGNEYFLVENRQRTGYDTSLPESGLLIWHVDEGQQDNSNENHFMVGLVQADDQRDLEWGTNRGDSGDPYPGSTGNTAFGDRSSPSSQSYAGAPTGVSVTDISASGATMTARVSVSSAQAVRMPVAVAAGPEAEDMSALVETIHELQERLASLEQTVANYPWAGAEAYLRQSARPEPKAAAGGPQSPAKASNSQARHRHQGPPHR</sequence>
<dbReference type="InterPro" id="IPR008757">
    <property type="entry name" value="Peptidase_M6-like_domain"/>
</dbReference>
<reference evidence="3 4" key="1">
    <citation type="journal article" date="2010" name="ChemBioChem">
        <title>Cloning and characterization of the biosynthetic gene cluster of 16-membered macrolide antibiotic FD-891: involvement of a dual functional cytochrome P450 monooxygenase catalyzing epoxidation and hydroxylation.</title>
        <authorList>
            <person name="Kudo F."/>
            <person name="Motegi A."/>
            <person name="Mizoue K."/>
            <person name="Eguchi T."/>
        </authorList>
    </citation>
    <scope>NUCLEOTIDE SEQUENCE [LARGE SCALE GENOMIC DNA]</scope>
    <source>
        <strain evidence="3 4">A-8890</strain>
    </source>
</reference>
<dbReference type="PANTHER" id="PTHR41775:SF1">
    <property type="entry name" value="PEPTIDASE M6-LIKE DOMAIN-CONTAINING PROTEIN"/>
    <property type="match status" value="1"/>
</dbReference>
<dbReference type="RefSeq" id="WP_286256395.1">
    <property type="nucleotide sequence ID" value="NZ_AP018448.1"/>
</dbReference>
<evidence type="ECO:0000256" key="1">
    <source>
        <dbReference type="SAM" id="MobiDB-lite"/>
    </source>
</evidence>
<accession>A0ABM7FIB8</accession>
<feature type="compositionally biased region" description="Basic residues" evidence="1">
    <location>
        <begin position="538"/>
        <end position="548"/>
    </location>
</feature>
<organism evidence="3 4">
    <name type="scientific">Streptomyces graminofaciens</name>
    <dbReference type="NCBI Taxonomy" id="68212"/>
    <lineage>
        <taxon>Bacteria</taxon>
        <taxon>Bacillati</taxon>
        <taxon>Actinomycetota</taxon>
        <taxon>Actinomycetes</taxon>
        <taxon>Kitasatosporales</taxon>
        <taxon>Streptomycetaceae</taxon>
        <taxon>Streptomyces</taxon>
    </lineage>
</organism>
<gene>
    <name evidence="3" type="ORF">SGFS_074220</name>
</gene>
<feature type="region of interest" description="Disordered" evidence="1">
    <location>
        <begin position="514"/>
        <end position="548"/>
    </location>
</feature>
<dbReference type="Pfam" id="PF05547">
    <property type="entry name" value="Peptidase_M6"/>
    <property type="match status" value="1"/>
</dbReference>
<keyword evidence="4" id="KW-1185">Reference proteome</keyword>
<proteinExistence type="predicted"/>
<reference evidence="3 4" key="2">
    <citation type="journal article" date="2023" name="ChemBioChem">
        <title>Acyltransferase Domain Exchange between Two Independent Type I Polyketide Synthases in the Same Producer Strain of Macrolide Antibiotics.</title>
        <authorList>
            <person name="Kudo F."/>
            <person name="Kishikawa K."/>
            <person name="Tsuboi K."/>
            <person name="Kido T."/>
            <person name="Usui T."/>
            <person name="Hashimoto J."/>
            <person name="Shin-Ya K."/>
            <person name="Miyanaga A."/>
            <person name="Eguchi T."/>
        </authorList>
    </citation>
    <scope>NUCLEOTIDE SEQUENCE [LARGE SCALE GENOMIC DNA]</scope>
    <source>
        <strain evidence="3 4">A-8890</strain>
    </source>
</reference>
<feature type="compositionally biased region" description="Polar residues" evidence="1">
    <location>
        <begin position="416"/>
        <end position="433"/>
    </location>
</feature>
<feature type="domain" description="Peptidase M6-like" evidence="2">
    <location>
        <begin position="110"/>
        <end position="314"/>
    </location>
</feature>
<dbReference type="PANTHER" id="PTHR41775">
    <property type="entry name" value="SECRETED PROTEIN-RELATED"/>
    <property type="match status" value="1"/>
</dbReference>